<proteinExistence type="inferred from homology"/>
<feature type="compositionally biased region" description="Basic residues" evidence="2">
    <location>
        <begin position="374"/>
        <end position="383"/>
    </location>
</feature>
<evidence type="ECO:0000313" key="4">
    <source>
        <dbReference type="EMBL" id="KAJ8037809.1"/>
    </source>
</evidence>
<dbReference type="Pfam" id="PF00443">
    <property type="entry name" value="UCH"/>
    <property type="match status" value="2"/>
</dbReference>
<comment type="similarity">
    <text evidence="1">Belongs to the peptidase C19 family.</text>
</comment>
<dbReference type="GO" id="GO:0006508">
    <property type="term" value="P:proteolysis"/>
    <property type="evidence" value="ECO:0007669"/>
    <property type="project" value="UniProtKB-KW"/>
</dbReference>
<feature type="region of interest" description="Disordered" evidence="2">
    <location>
        <begin position="529"/>
        <end position="554"/>
    </location>
</feature>
<feature type="region of interest" description="Disordered" evidence="2">
    <location>
        <begin position="320"/>
        <end position="383"/>
    </location>
</feature>
<dbReference type="SUPFAM" id="SSF54001">
    <property type="entry name" value="Cysteine proteinases"/>
    <property type="match status" value="1"/>
</dbReference>
<feature type="region of interest" description="Disordered" evidence="2">
    <location>
        <begin position="401"/>
        <end position="429"/>
    </location>
</feature>
<comment type="catalytic activity">
    <reaction evidence="1">
        <text>Thiol-dependent hydrolysis of ester, thioester, amide, peptide and isopeptide bonds formed by the C-terminal Gly of ubiquitin (a 76-residue protein attached to proteins as an intracellular targeting signal).</text>
        <dbReference type="EC" id="3.4.19.12"/>
    </reaction>
</comment>
<accession>A0A9Q1C447</accession>
<protein>
    <recommendedName>
        <fullName evidence="1">Ubiquitin carboxyl-terminal hydrolase</fullName>
        <ecNumber evidence="1">3.4.19.12</ecNumber>
    </recommendedName>
</protein>
<feature type="compositionally biased region" description="Basic and acidic residues" evidence="2">
    <location>
        <begin position="347"/>
        <end position="361"/>
    </location>
</feature>
<feature type="compositionally biased region" description="Polar residues" evidence="2">
    <location>
        <begin position="416"/>
        <end position="425"/>
    </location>
</feature>
<feature type="compositionally biased region" description="Basic and acidic residues" evidence="2">
    <location>
        <begin position="121"/>
        <end position="141"/>
    </location>
</feature>
<evidence type="ECO:0000256" key="2">
    <source>
        <dbReference type="SAM" id="MobiDB-lite"/>
    </source>
</evidence>
<feature type="region of interest" description="Disordered" evidence="2">
    <location>
        <begin position="1"/>
        <end position="76"/>
    </location>
</feature>
<dbReference type="PROSITE" id="PS00973">
    <property type="entry name" value="USP_2"/>
    <property type="match status" value="1"/>
</dbReference>
<dbReference type="InterPro" id="IPR028889">
    <property type="entry name" value="USP"/>
</dbReference>
<dbReference type="GO" id="GO:0004843">
    <property type="term" value="F:cysteine-type deubiquitinase activity"/>
    <property type="evidence" value="ECO:0007669"/>
    <property type="project" value="UniProtKB-UniRule"/>
</dbReference>
<dbReference type="InterPro" id="IPR038765">
    <property type="entry name" value="Papain-like_cys_pep_sf"/>
</dbReference>
<feature type="domain" description="USP" evidence="3">
    <location>
        <begin position="78"/>
        <end position="748"/>
    </location>
</feature>
<dbReference type="InterPro" id="IPR050164">
    <property type="entry name" value="Peptidase_C19"/>
</dbReference>
<dbReference type="Gene3D" id="3.90.70.10">
    <property type="entry name" value="Cysteine proteinases"/>
    <property type="match status" value="2"/>
</dbReference>
<feature type="compositionally biased region" description="Polar residues" evidence="2">
    <location>
        <begin position="239"/>
        <end position="256"/>
    </location>
</feature>
<dbReference type="EMBL" id="JAIZAY010000008">
    <property type="protein sequence ID" value="KAJ8037809.1"/>
    <property type="molecule type" value="Genomic_DNA"/>
</dbReference>
<feature type="compositionally biased region" description="Acidic residues" evidence="2">
    <location>
        <begin position="536"/>
        <end position="545"/>
    </location>
</feature>
<keyword evidence="1" id="KW-0645">Protease</keyword>
<dbReference type="InterPro" id="IPR018200">
    <property type="entry name" value="USP_CS"/>
</dbReference>
<keyword evidence="1" id="KW-0788">Thiol protease</keyword>
<organism evidence="4 5">
    <name type="scientific">Holothuria leucospilota</name>
    <name type="common">Black long sea cucumber</name>
    <name type="synonym">Mertensiothuria leucospilota</name>
    <dbReference type="NCBI Taxonomy" id="206669"/>
    <lineage>
        <taxon>Eukaryota</taxon>
        <taxon>Metazoa</taxon>
        <taxon>Echinodermata</taxon>
        <taxon>Eleutherozoa</taxon>
        <taxon>Echinozoa</taxon>
        <taxon>Holothuroidea</taxon>
        <taxon>Aspidochirotacea</taxon>
        <taxon>Aspidochirotida</taxon>
        <taxon>Holothuriidae</taxon>
        <taxon>Holothuria</taxon>
    </lineage>
</organism>
<dbReference type="Proteomes" id="UP001152320">
    <property type="component" value="Chromosome 8"/>
</dbReference>
<dbReference type="PANTHER" id="PTHR24006">
    <property type="entry name" value="UBIQUITIN CARBOXYL-TERMINAL HYDROLASE"/>
    <property type="match status" value="1"/>
</dbReference>
<dbReference type="GO" id="GO:0005829">
    <property type="term" value="C:cytosol"/>
    <property type="evidence" value="ECO:0007669"/>
    <property type="project" value="TreeGrafter"/>
</dbReference>
<name>A0A9Q1C447_HOLLE</name>
<dbReference type="PROSITE" id="PS00972">
    <property type="entry name" value="USP_1"/>
    <property type="match status" value="1"/>
</dbReference>
<dbReference type="GO" id="GO:0005634">
    <property type="term" value="C:nucleus"/>
    <property type="evidence" value="ECO:0007669"/>
    <property type="project" value="TreeGrafter"/>
</dbReference>
<dbReference type="PANTHER" id="PTHR24006:SF905">
    <property type="entry name" value="UBIQUITIN CARBOXYL-TERMINAL HYDROLASE 1"/>
    <property type="match status" value="1"/>
</dbReference>
<dbReference type="AlphaFoldDB" id="A0A9Q1C447"/>
<feature type="compositionally biased region" description="Basic residues" evidence="2">
    <location>
        <begin position="8"/>
        <end position="17"/>
    </location>
</feature>
<evidence type="ECO:0000313" key="5">
    <source>
        <dbReference type="Proteomes" id="UP001152320"/>
    </source>
</evidence>
<dbReference type="GO" id="GO:0016579">
    <property type="term" value="P:protein deubiquitination"/>
    <property type="evidence" value="ECO:0007669"/>
    <property type="project" value="InterPro"/>
</dbReference>
<keyword evidence="1 4" id="KW-0378">Hydrolase</keyword>
<keyword evidence="1" id="KW-0833">Ubl conjugation pathway</keyword>
<sequence>MACESPPRKRAKLSLKFMKREKSQGSPSKPMRKLHISNTKDTTESDESKPNLSGESQTIKTEVTNQDAEPTSPPQPYVGFYNIGNTCYLNSVLQTLRYSPHFVTALKDMLHLAEEWLEQRGKDGVNETEDSGKGGGSRDKEVEEEENMRKTRQLLSEMYKLFQLMQDKEDNFLIMPLPDTDMAVNPEKVLDALRYVNPMFEGYLQHDAQELLCLLLSSLKEIQEKVAQRHANSEDDDIINNNKLETIPGTPTSHSNSKMKDVSGCLKGGCSPNLKKGQKRSINSESPIVARKHLSFASSGESNKVKGDCKEGVKLEEHSNNFDTSSTCNGKGDRKVKQSRRKSMRNRQREGSLLEGGHAEELESQESASDGKEGKKKSLGMRKLYKLANQPSILSRFNILKKRKQNSSSPTSSTSVKYQPLTSDNCTKEAVSGDTATCHLGKTGNPQSPGKTGGEFMKVTPTSTLSDSLNTSGTPTVIFQNTYPETVAGTLGKIKELFQGSLVLRTRCMECENHTERREEFQDISVPVPCSKKDEEGEELEDTGTEIEPSSESNSSCDVVMQSATLEWALSKFTLGERLTDANKYFCDKCLHLTEAERYLLFDHLPQIMVIHLKRFSAMPLTYSPGGSIPKINDHMVTPFSLSMDKWCTKSCQQRADLYQLFGVVSHTGSSSSSGHYLSYVRVPKLVPIQPNQDEPIETPHGDTHEWVLFDDDQVSALSDQEFEKNLNSLSESQDSTDTPYLLFYTRAVR</sequence>
<evidence type="ECO:0000259" key="3">
    <source>
        <dbReference type="PROSITE" id="PS50235"/>
    </source>
</evidence>
<comment type="caution">
    <text evidence="4">The sequence shown here is derived from an EMBL/GenBank/DDBJ whole genome shotgun (WGS) entry which is preliminary data.</text>
</comment>
<feature type="compositionally biased region" description="Basic residues" evidence="2">
    <location>
        <begin position="337"/>
        <end position="346"/>
    </location>
</feature>
<dbReference type="InterPro" id="IPR001394">
    <property type="entry name" value="Peptidase_C19_UCH"/>
</dbReference>
<dbReference type="OrthoDB" id="10062454at2759"/>
<evidence type="ECO:0000256" key="1">
    <source>
        <dbReference type="RuleBase" id="RU366025"/>
    </source>
</evidence>
<reference evidence="4" key="1">
    <citation type="submission" date="2021-10" db="EMBL/GenBank/DDBJ databases">
        <title>Tropical sea cucumber genome reveals ecological adaptation and Cuvierian tubules defense mechanism.</title>
        <authorList>
            <person name="Chen T."/>
        </authorList>
    </citation>
    <scope>NUCLEOTIDE SEQUENCE</scope>
    <source>
        <strain evidence="4">Nanhai2018</strain>
        <tissue evidence="4">Muscle</tissue>
    </source>
</reference>
<gene>
    <name evidence="4" type="ORF">HOLleu_18715</name>
</gene>
<dbReference type="EC" id="3.4.19.12" evidence="1"/>
<feature type="region of interest" description="Disordered" evidence="2">
    <location>
        <begin position="230"/>
        <end position="264"/>
    </location>
</feature>
<keyword evidence="5" id="KW-1185">Reference proteome</keyword>
<feature type="region of interest" description="Disordered" evidence="2">
    <location>
        <begin position="121"/>
        <end position="148"/>
    </location>
</feature>
<feature type="compositionally biased region" description="Polar residues" evidence="2">
    <location>
        <begin position="50"/>
        <end position="69"/>
    </location>
</feature>
<dbReference type="PROSITE" id="PS50235">
    <property type="entry name" value="USP_3"/>
    <property type="match status" value="1"/>
</dbReference>